<evidence type="ECO:0000256" key="9">
    <source>
        <dbReference type="ARBA" id="ARBA00023136"/>
    </source>
</evidence>
<dbReference type="Gene3D" id="3.40.50.300">
    <property type="entry name" value="P-loop containing nucleotide triphosphate hydrolases"/>
    <property type="match status" value="1"/>
</dbReference>
<keyword evidence="5" id="KW-0547">Nucleotide-binding</keyword>
<keyword evidence="6" id="KW-0067">ATP-binding</keyword>
<keyword evidence="3" id="KW-0813">Transport</keyword>
<dbReference type="EC" id="7.2.2.11" evidence="11"/>
<dbReference type="PROSITE" id="PS00211">
    <property type="entry name" value="ABC_TRANSPORTER_1"/>
    <property type="match status" value="1"/>
</dbReference>
<dbReference type="AlphaFoldDB" id="A0A1A9HVC0"/>
<keyword evidence="8" id="KW-0406">Ion transport</keyword>
<dbReference type="Pfam" id="PF00005">
    <property type="entry name" value="ABC_tran"/>
    <property type="match status" value="1"/>
</dbReference>
<evidence type="ECO:0000256" key="3">
    <source>
        <dbReference type="ARBA" id="ARBA00022448"/>
    </source>
</evidence>
<evidence type="ECO:0000256" key="10">
    <source>
        <dbReference type="ARBA" id="ARBA00038669"/>
    </source>
</evidence>
<evidence type="ECO:0000256" key="8">
    <source>
        <dbReference type="ARBA" id="ARBA00023065"/>
    </source>
</evidence>
<evidence type="ECO:0000256" key="1">
    <source>
        <dbReference type="ARBA" id="ARBA00004417"/>
    </source>
</evidence>
<evidence type="ECO:0000256" key="2">
    <source>
        <dbReference type="ARBA" id="ARBA00005417"/>
    </source>
</evidence>
<evidence type="ECO:0000256" key="11">
    <source>
        <dbReference type="ARBA" id="ARBA00039098"/>
    </source>
</evidence>
<evidence type="ECO:0000256" key="12">
    <source>
        <dbReference type="ARBA" id="ARBA00044143"/>
    </source>
</evidence>
<dbReference type="Proteomes" id="UP000078162">
    <property type="component" value="Chromosome"/>
</dbReference>
<dbReference type="PANTHER" id="PTHR43297:SF13">
    <property type="entry name" value="NICKEL ABC TRANSPORTER, ATP-BINDING PROTEIN"/>
    <property type="match status" value="1"/>
</dbReference>
<dbReference type="Pfam" id="PF08352">
    <property type="entry name" value="oligo_HPY"/>
    <property type="match status" value="1"/>
</dbReference>
<dbReference type="GO" id="GO:0016887">
    <property type="term" value="F:ATP hydrolysis activity"/>
    <property type="evidence" value="ECO:0007669"/>
    <property type="project" value="InterPro"/>
</dbReference>
<protein>
    <recommendedName>
        <fullName evidence="12">Nickel import system ATP-binding protein NikD</fullName>
        <ecNumber evidence="11">7.2.2.11</ecNumber>
    </recommendedName>
</protein>
<dbReference type="PROSITE" id="PS50893">
    <property type="entry name" value="ABC_TRANSPORTER_2"/>
    <property type="match status" value="1"/>
</dbReference>
<dbReference type="InterPro" id="IPR003593">
    <property type="entry name" value="AAA+_ATPase"/>
</dbReference>
<comment type="catalytic activity">
    <reaction evidence="13">
        <text>Ni(2+)(out) + ATP + H2O = Ni(2+)(in) + ADP + phosphate + H(+)</text>
        <dbReference type="Rhea" id="RHEA:15557"/>
        <dbReference type="ChEBI" id="CHEBI:15377"/>
        <dbReference type="ChEBI" id="CHEBI:15378"/>
        <dbReference type="ChEBI" id="CHEBI:30616"/>
        <dbReference type="ChEBI" id="CHEBI:43474"/>
        <dbReference type="ChEBI" id="CHEBI:49786"/>
        <dbReference type="ChEBI" id="CHEBI:456216"/>
        <dbReference type="EC" id="7.2.2.11"/>
    </reaction>
    <physiologicalReaction direction="left-to-right" evidence="13">
        <dbReference type="Rhea" id="RHEA:15558"/>
    </physiologicalReaction>
</comment>
<comment type="subcellular location">
    <subcellularLocation>
        <location evidence="1">Cell inner membrane</location>
        <topology evidence="1">Peripheral membrane protein</topology>
    </subcellularLocation>
</comment>
<evidence type="ECO:0000256" key="13">
    <source>
        <dbReference type="ARBA" id="ARBA00048610"/>
    </source>
</evidence>
<keyword evidence="4" id="KW-1003">Cell membrane</keyword>
<dbReference type="GO" id="GO:0015833">
    <property type="term" value="P:peptide transport"/>
    <property type="evidence" value="ECO:0007669"/>
    <property type="project" value="InterPro"/>
</dbReference>
<organism evidence="15 16">
    <name type="scientific">Candidatus Chlamydia sanziniae</name>
    <dbReference type="NCBI Taxonomy" id="1806891"/>
    <lineage>
        <taxon>Bacteria</taxon>
        <taxon>Pseudomonadati</taxon>
        <taxon>Chlamydiota</taxon>
        <taxon>Chlamydiia</taxon>
        <taxon>Chlamydiales</taxon>
        <taxon>Chlamydiaceae</taxon>
        <taxon>Chlamydia/Chlamydophila group</taxon>
        <taxon>Chlamydia</taxon>
    </lineage>
</organism>
<dbReference type="InterPro" id="IPR003439">
    <property type="entry name" value="ABC_transporter-like_ATP-bd"/>
</dbReference>
<sequence length="281" mass="31252">MPKTSIHITELSIISKNPDKLLIDNLSLQLKKFRSLALVGESGSGKTTITKAILGFLPKNCKITQGNIFFNQTDLSKLTPKEFHKIRGPKIATILQNAMGSLTPSMRIGAQIIETLRQHTKITKQEAYDKAVDLLTDVHIPDPHHCLHQYPFELSGGMRQRIVIAIALASSPELILADEPTTALDSISQAQTLRILHQIHKQNKSSMLLVTHNLALVTELCNDIAIIKDGKLIETGTVEEVFSTPQHPYTKKLLHAVSKIPLNKISLPILSKKFQHIYPHP</sequence>
<comment type="subunit">
    <text evidence="10">The complex is composed of two ATP-binding proteins (NikD and NikE), two transmembrane proteins (NikB and NikC) and a solute-binding protein (NikA).</text>
</comment>
<dbReference type="InterPro" id="IPR017871">
    <property type="entry name" value="ABC_transporter-like_CS"/>
</dbReference>
<dbReference type="GO" id="GO:0005886">
    <property type="term" value="C:plasma membrane"/>
    <property type="evidence" value="ECO:0007669"/>
    <property type="project" value="UniProtKB-SubCell"/>
</dbReference>
<dbReference type="GO" id="GO:0015413">
    <property type="term" value="F:ABC-type nickel transporter activity"/>
    <property type="evidence" value="ECO:0007669"/>
    <property type="project" value="UniProtKB-EC"/>
</dbReference>
<accession>A0A1A9HVC0</accession>
<dbReference type="PATRIC" id="fig|1806891.3.peg.774"/>
<dbReference type="STRING" id="1806891.Cs308_0780"/>
<evidence type="ECO:0000256" key="4">
    <source>
        <dbReference type="ARBA" id="ARBA00022475"/>
    </source>
</evidence>
<evidence type="ECO:0000256" key="6">
    <source>
        <dbReference type="ARBA" id="ARBA00022840"/>
    </source>
</evidence>
<name>A0A1A9HVC0_9CHLA</name>
<comment type="similarity">
    <text evidence="2">Belongs to the ABC transporter superfamily.</text>
</comment>
<evidence type="ECO:0000256" key="5">
    <source>
        <dbReference type="ARBA" id="ARBA00022741"/>
    </source>
</evidence>
<dbReference type="GO" id="GO:0005524">
    <property type="term" value="F:ATP binding"/>
    <property type="evidence" value="ECO:0007669"/>
    <property type="project" value="UniProtKB-KW"/>
</dbReference>
<dbReference type="PANTHER" id="PTHR43297">
    <property type="entry name" value="OLIGOPEPTIDE TRANSPORT ATP-BINDING PROTEIN APPD"/>
    <property type="match status" value="1"/>
</dbReference>
<dbReference type="InterPro" id="IPR050388">
    <property type="entry name" value="ABC_Ni/Peptide_Import"/>
</dbReference>
<feature type="domain" description="ABC transporter" evidence="14">
    <location>
        <begin position="6"/>
        <end position="254"/>
    </location>
</feature>
<dbReference type="KEGG" id="csaz:Cs308_0780"/>
<dbReference type="InterPro" id="IPR027417">
    <property type="entry name" value="P-loop_NTPase"/>
</dbReference>
<dbReference type="RefSeq" id="WP_066482751.1">
    <property type="nucleotide sequence ID" value="NZ_CP014639.1"/>
</dbReference>
<evidence type="ECO:0000259" key="14">
    <source>
        <dbReference type="PROSITE" id="PS50893"/>
    </source>
</evidence>
<evidence type="ECO:0000313" key="15">
    <source>
        <dbReference type="EMBL" id="ANH78950.1"/>
    </source>
</evidence>
<evidence type="ECO:0000256" key="7">
    <source>
        <dbReference type="ARBA" id="ARBA00022967"/>
    </source>
</evidence>
<dbReference type="OrthoDB" id="9806285at2"/>
<keyword evidence="16" id="KW-1185">Reference proteome</keyword>
<dbReference type="SUPFAM" id="SSF52540">
    <property type="entry name" value="P-loop containing nucleoside triphosphate hydrolases"/>
    <property type="match status" value="1"/>
</dbReference>
<dbReference type="InterPro" id="IPR013563">
    <property type="entry name" value="Oligopep_ABC_C"/>
</dbReference>
<reference evidence="16" key="1">
    <citation type="submission" date="2016-03" db="EMBL/GenBank/DDBJ databases">
        <title>Culture-independent genomics supports pathogen discovery for uncultivable bacteria within the genus Chlamydia.</title>
        <authorList>
            <person name="Taylor-Brown A."/>
            <person name="Bachmann N.L."/>
            <person name="Borel N."/>
            <person name="Polkinghorne A."/>
        </authorList>
    </citation>
    <scope>NUCLEOTIDE SEQUENCE [LARGE SCALE GENOMIC DNA]</scope>
    <source>
        <strain evidence="16">2742-308</strain>
    </source>
</reference>
<dbReference type="CDD" id="cd03257">
    <property type="entry name" value="ABC_NikE_OppD_transporters"/>
    <property type="match status" value="1"/>
</dbReference>
<dbReference type="SMART" id="SM00382">
    <property type="entry name" value="AAA"/>
    <property type="match status" value="1"/>
</dbReference>
<gene>
    <name evidence="15" type="ORF">Cs308_0780</name>
</gene>
<dbReference type="EMBL" id="CP014639">
    <property type="protein sequence ID" value="ANH78950.1"/>
    <property type="molecule type" value="Genomic_DNA"/>
</dbReference>
<keyword evidence="7" id="KW-1278">Translocase</keyword>
<proteinExistence type="inferred from homology"/>
<evidence type="ECO:0000313" key="16">
    <source>
        <dbReference type="Proteomes" id="UP000078162"/>
    </source>
</evidence>
<keyword evidence="9" id="KW-0472">Membrane</keyword>